<feature type="region of interest" description="Disordered" evidence="1">
    <location>
        <begin position="539"/>
        <end position="577"/>
    </location>
</feature>
<organism evidence="2 3">
    <name type="scientific">Lithohypha guttulata</name>
    <dbReference type="NCBI Taxonomy" id="1690604"/>
    <lineage>
        <taxon>Eukaryota</taxon>
        <taxon>Fungi</taxon>
        <taxon>Dikarya</taxon>
        <taxon>Ascomycota</taxon>
        <taxon>Pezizomycotina</taxon>
        <taxon>Eurotiomycetes</taxon>
        <taxon>Chaetothyriomycetidae</taxon>
        <taxon>Chaetothyriales</taxon>
        <taxon>Trichomeriaceae</taxon>
        <taxon>Lithohypha</taxon>
    </lineage>
</organism>
<proteinExistence type="predicted"/>
<accession>A0ABR0K5W5</accession>
<dbReference type="EMBL" id="JAVRRG010000101">
    <property type="protein sequence ID" value="KAK5086096.1"/>
    <property type="molecule type" value="Genomic_DNA"/>
</dbReference>
<keyword evidence="3" id="KW-1185">Reference proteome</keyword>
<sequence length="751" mass="82112">MAEHNLAESPAAGSSKLTVSASPRTPQREFGHARVDLPFSPPRRSSSLAFSAKRRTEESLQRQSVIPTPQMVDPLNQLQPNIGRKRLGASPTAHEAPPSPRVVQMQRIFHNAKATLHQDMVAASSPSSSIAARMTMESPSPAENIGIERSIEKVQDADAEQKTWRYSTAPLDLATVTVDVREPLPSPSLPDLSLGPASPENEGIEPGSSGFVSPHMRQSFHGIAEAMATALPSSADEPEDDTDSSKPSIAAATASSIVETELEKPLTQLKVSSEDTQDGSIEESPVVRHLKRRSYGTAVELEVPSSPERAIFLSESAEAAANSAKAKRKLLKGMLDSQNDDQVDLLAAYEYDSLRPGMRCPDPAVHRLSAATPYFNPSLHGPSPPLMRRPHSAMSSDMVMIGQGPHYGPVPGAFRATATGSPMPFARGRARPATADGYRNHQETHASPYMREQTDTVHEHFSPGWYYAREPMRPRARPALRPQYSFSTAASRVVGADQAPDSRIRDSYKTDTLTALAKPPSKYRKNGIGAEVAARGVGRYYQGPPSSIRSPSARSRPSSRRTYMGGGDVRFRSSPPRASIPEQYVPVGRKRAMDDAFVVAEAVGDQEIDPVLRLQRSDDIMEVGEQTKAAVRMSIFGTSTPEALHKAREGLKELSPNVQVFRKNQQEHAHLRKKRRPSYWDNDLKEVRESPAGRGGVNSPVSAKESMRAEFEIASLRNTEMELDESDLSGEVVKAGMNLEHRLSAFRHEEV</sequence>
<feature type="region of interest" description="Disordered" evidence="1">
    <location>
        <begin position="1"/>
        <end position="63"/>
    </location>
</feature>
<feature type="region of interest" description="Disordered" evidence="1">
    <location>
        <begin position="182"/>
        <end position="215"/>
    </location>
</feature>
<evidence type="ECO:0000256" key="1">
    <source>
        <dbReference type="SAM" id="MobiDB-lite"/>
    </source>
</evidence>
<dbReference type="Proteomes" id="UP001345013">
    <property type="component" value="Unassembled WGS sequence"/>
</dbReference>
<feature type="compositionally biased region" description="Low complexity" evidence="1">
    <location>
        <begin position="544"/>
        <end position="556"/>
    </location>
</feature>
<feature type="region of interest" description="Disordered" evidence="1">
    <location>
        <begin position="231"/>
        <end position="257"/>
    </location>
</feature>
<feature type="compositionally biased region" description="Low complexity" evidence="1">
    <location>
        <begin position="42"/>
        <end position="51"/>
    </location>
</feature>
<evidence type="ECO:0000313" key="2">
    <source>
        <dbReference type="EMBL" id="KAK5086096.1"/>
    </source>
</evidence>
<name>A0ABR0K5W5_9EURO</name>
<feature type="compositionally biased region" description="Basic and acidic residues" evidence="1">
    <location>
        <begin position="26"/>
        <end position="35"/>
    </location>
</feature>
<feature type="compositionally biased region" description="Polar residues" evidence="1">
    <location>
        <begin position="15"/>
        <end position="25"/>
    </location>
</feature>
<feature type="compositionally biased region" description="Low complexity" evidence="1">
    <location>
        <begin position="189"/>
        <end position="199"/>
    </location>
</feature>
<comment type="caution">
    <text evidence="2">The sequence shown here is derived from an EMBL/GenBank/DDBJ whole genome shotgun (WGS) entry which is preliminary data.</text>
</comment>
<evidence type="ECO:0000313" key="3">
    <source>
        <dbReference type="Proteomes" id="UP001345013"/>
    </source>
</evidence>
<gene>
    <name evidence="2" type="ORF">LTR24_007101</name>
</gene>
<protein>
    <submittedName>
        <fullName evidence="2">Uncharacterized protein</fullName>
    </submittedName>
</protein>
<reference evidence="2 3" key="1">
    <citation type="submission" date="2023-08" db="EMBL/GenBank/DDBJ databases">
        <title>Black Yeasts Isolated from many extreme environments.</title>
        <authorList>
            <person name="Coleine C."/>
            <person name="Stajich J.E."/>
            <person name="Selbmann L."/>
        </authorList>
    </citation>
    <scope>NUCLEOTIDE SEQUENCE [LARGE SCALE GENOMIC DNA]</scope>
    <source>
        <strain evidence="2 3">CCFEE 5885</strain>
    </source>
</reference>